<dbReference type="PRINTS" id="PR00080">
    <property type="entry name" value="SDRFAMILY"/>
</dbReference>
<evidence type="ECO:0000313" key="6">
    <source>
        <dbReference type="EMBL" id="ORY74132.1"/>
    </source>
</evidence>
<evidence type="ECO:0000259" key="5">
    <source>
        <dbReference type="SMART" id="SM00822"/>
    </source>
</evidence>
<dbReference type="GO" id="GO:0016616">
    <property type="term" value="F:oxidoreductase activity, acting on the CH-OH group of donors, NAD or NADP as acceptor"/>
    <property type="evidence" value="ECO:0007669"/>
    <property type="project" value="UniProtKB-ARBA"/>
</dbReference>
<reference evidence="6 7" key="1">
    <citation type="submission" date="2016-07" db="EMBL/GenBank/DDBJ databases">
        <title>Pervasive Adenine N6-methylation of Active Genes in Fungi.</title>
        <authorList>
            <consortium name="DOE Joint Genome Institute"/>
            <person name="Mondo S.J."/>
            <person name="Dannebaum R.O."/>
            <person name="Kuo R.C."/>
            <person name="Labutti K."/>
            <person name="Haridas S."/>
            <person name="Kuo A."/>
            <person name="Salamov A."/>
            <person name="Ahrendt S.R."/>
            <person name="Lipzen A."/>
            <person name="Sullivan W."/>
            <person name="Andreopoulos W.B."/>
            <person name="Clum A."/>
            <person name="Lindquist E."/>
            <person name="Daum C."/>
            <person name="Ramamoorthy G.K."/>
            <person name="Gryganskyi A."/>
            <person name="Culley D."/>
            <person name="Magnuson J.K."/>
            <person name="James T.Y."/>
            <person name="O'Malley M.A."/>
            <person name="Stajich J.E."/>
            <person name="Spatafora J.W."/>
            <person name="Visel A."/>
            <person name="Grigoriev I.V."/>
        </authorList>
    </citation>
    <scope>NUCLEOTIDE SEQUENCE [LARGE SCALE GENOMIC DNA]</scope>
    <source>
        <strain evidence="6 7">12-1054</strain>
    </source>
</reference>
<dbReference type="EMBL" id="MCFI01000031">
    <property type="protein sequence ID" value="ORY74132.1"/>
    <property type="molecule type" value="Genomic_DNA"/>
</dbReference>
<feature type="domain" description="Ketoreductase" evidence="5">
    <location>
        <begin position="9"/>
        <end position="198"/>
    </location>
</feature>
<comment type="similarity">
    <text evidence="1 4">Belongs to the short-chain dehydrogenases/reductases (SDR) family.</text>
</comment>
<protein>
    <recommendedName>
        <fullName evidence="5">Ketoreductase domain-containing protein</fullName>
    </recommendedName>
</protein>
<accession>A0A1Y2ERH8</accession>
<evidence type="ECO:0000256" key="1">
    <source>
        <dbReference type="ARBA" id="ARBA00006484"/>
    </source>
</evidence>
<dbReference type="InterPro" id="IPR020904">
    <property type="entry name" value="Sc_DH/Rdtase_CS"/>
</dbReference>
<evidence type="ECO:0000256" key="2">
    <source>
        <dbReference type="ARBA" id="ARBA00022857"/>
    </source>
</evidence>
<dbReference type="SUPFAM" id="SSF51735">
    <property type="entry name" value="NAD(P)-binding Rossmann-fold domains"/>
    <property type="match status" value="1"/>
</dbReference>
<dbReference type="PANTHER" id="PTHR42901:SF1">
    <property type="entry name" value="ALCOHOL DEHYDROGENASE"/>
    <property type="match status" value="1"/>
</dbReference>
<keyword evidence="3" id="KW-0560">Oxidoreductase</keyword>
<dbReference type="FunFam" id="3.40.50.720:FF:000047">
    <property type="entry name" value="NADP-dependent L-serine/L-allo-threonine dehydrogenase"/>
    <property type="match status" value="1"/>
</dbReference>
<dbReference type="STRING" id="56484.A0A1Y2ERH8"/>
<dbReference type="PRINTS" id="PR00081">
    <property type="entry name" value="GDHRDH"/>
</dbReference>
<evidence type="ECO:0000256" key="3">
    <source>
        <dbReference type="ARBA" id="ARBA00023002"/>
    </source>
</evidence>
<dbReference type="OrthoDB" id="6251714at2759"/>
<dbReference type="Proteomes" id="UP000193685">
    <property type="component" value="Unassembled WGS sequence"/>
</dbReference>
<dbReference type="InterPro" id="IPR036291">
    <property type="entry name" value="NAD(P)-bd_dom_sf"/>
</dbReference>
<dbReference type="RefSeq" id="XP_040721966.1">
    <property type="nucleotide sequence ID" value="XM_040866471.1"/>
</dbReference>
<dbReference type="SMART" id="SM00822">
    <property type="entry name" value="PKS_KR"/>
    <property type="match status" value="1"/>
</dbReference>
<name>A0A1Y2ERH8_PROLT</name>
<dbReference type="OMA" id="WRWMWET"/>
<evidence type="ECO:0000256" key="4">
    <source>
        <dbReference type="RuleBase" id="RU000363"/>
    </source>
</evidence>
<evidence type="ECO:0000313" key="7">
    <source>
        <dbReference type="Proteomes" id="UP000193685"/>
    </source>
</evidence>
<dbReference type="Gene3D" id="3.40.50.720">
    <property type="entry name" value="NAD(P)-binding Rossmann-like Domain"/>
    <property type="match status" value="1"/>
</dbReference>
<dbReference type="Pfam" id="PF00106">
    <property type="entry name" value="adh_short"/>
    <property type="match status" value="1"/>
</dbReference>
<gene>
    <name evidence="6" type="ORF">BCR37DRAFT_224884</name>
</gene>
<keyword evidence="2" id="KW-0521">NADP</keyword>
<comment type="caution">
    <text evidence="6">The sequence shown here is derived from an EMBL/GenBank/DDBJ whole genome shotgun (WGS) entry which is preliminary data.</text>
</comment>
<dbReference type="InterPro" id="IPR057326">
    <property type="entry name" value="KR_dom"/>
</dbReference>
<dbReference type="GeneID" id="63783070"/>
<sequence length="261" mass="28016">MAASRLTGRTIFITGASSGIGRATAQEFVNQAQGHKINLVLAARRLDTLKEIAASLESQGASVHPVKLNVSSLEEIKQVLADLPDKFKQVDCLVNNAGFVVGTEHVGDIVSADIDSMFATNVNGLIHMTQEFVRRFKEQGKGDIVNIGSIAGREPYPGGSIYCATKAAVAAFTSALRKELISTRIRVIQVDPGQVLTNFSVVRMRGDTEKADAIYKGVEPLTPEDIAEIIVFGVSRPENVVMAETLVFPSHQAGAGSMHRK</sequence>
<organism evidence="6 7">
    <name type="scientific">Protomyces lactucae-debilis</name>
    <dbReference type="NCBI Taxonomy" id="2754530"/>
    <lineage>
        <taxon>Eukaryota</taxon>
        <taxon>Fungi</taxon>
        <taxon>Dikarya</taxon>
        <taxon>Ascomycota</taxon>
        <taxon>Taphrinomycotina</taxon>
        <taxon>Taphrinomycetes</taxon>
        <taxon>Taphrinales</taxon>
        <taxon>Protomycetaceae</taxon>
        <taxon>Protomyces</taxon>
    </lineage>
</organism>
<dbReference type="PANTHER" id="PTHR42901">
    <property type="entry name" value="ALCOHOL DEHYDROGENASE"/>
    <property type="match status" value="1"/>
</dbReference>
<dbReference type="AlphaFoldDB" id="A0A1Y2ERH8"/>
<dbReference type="PROSITE" id="PS00061">
    <property type="entry name" value="ADH_SHORT"/>
    <property type="match status" value="1"/>
</dbReference>
<dbReference type="InterPro" id="IPR002347">
    <property type="entry name" value="SDR_fam"/>
</dbReference>
<keyword evidence="7" id="KW-1185">Reference proteome</keyword>
<proteinExistence type="inferred from homology"/>